<reference evidence="4 5" key="1">
    <citation type="submission" date="2024-03" db="EMBL/GenBank/DDBJ databases">
        <title>Sulfurimonas sp. HSL3-1.</title>
        <authorList>
            <person name="Wang S."/>
        </authorList>
    </citation>
    <scope>NUCLEOTIDE SEQUENCE [LARGE SCALE GENOMIC DNA]</scope>
    <source>
        <strain evidence="4 5">HSL3-1</strain>
    </source>
</reference>
<dbReference type="RefSeq" id="WP_345969562.1">
    <property type="nucleotide sequence ID" value="NZ_CP147920.1"/>
</dbReference>
<evidence type="ECO:0000256" key="1">
    <source>
        <dbReference type="ARBA" id="ARBA00022729"/>
    </source>
</evidence>
<keyword evidence="2" id="KW-0472">Membrane</keyword>
<dbReference type="Gene3D" id="2.70.70.10">
    <property type="entry name" value="Glucose Permease (Domain IIA)"/>
    <property type="match status" value="1"/>
</dbReference>
<dbReference type="InterPro" id="IPR011055">
    <property type="entry name" value="Dup_hybrid_motif"/>
</dbReference>
<keyword evidence="1" id="KW-0732">Signal</keyword>
<dbReference type="GO" id="GO:0016787">
    <property type="term" value="F:hydrolase activity"/>
    <property type="evidence" value="ECO:0007669"/>
    <property type="project" value="UniProtKB-KW"/>
</dbReference>
<dbReference type="Pfam" id="PF01551">
    <property type="entry name" value="Peptidase_M23"/>
    <property type="match status" value="1"/>
</dbReference>
<keyword evidence="2" id="KW-0812">Transmembrane</keyword>
<evidence type="ECO:0000259" key="3">
    <source>
        <dbReference type="Pfam" id="PF01551"/>
    </source>
</evidence>
<dbReference type="PANTHER" id="PTHR21666">
    <property type="entry name" value="PEPTIDASE-RELATED"/>
    <property type="match status" value="1"/>
</dbReference>
<dbReference type="InterPro" id="IPR050570">
    <property type="entry name" value="Cell_wall_metabolism_enzyme"/>
</dbReference>
<keyword evidence="2" id="KW-1133">Transmembrane helix</keyword>
<name>A0ABZ3H7H0_9BACT</name>
<dbReference type="Proteomes" id="UP001447842">
    <property type="component" value="Chromosome"/>
</dbReference>
<dbReference type="CDD" id="cd12797">
    <property type="entry name" value="M23_peptidase"/>
    <property type="match status" value="1"/>
</dbReference>
<protein>
    <submittedName>
        <fullName evidence="4">M23 family metallopeptidase</fullName>
        <ecNumber evidence="4">3.4.-.-</ecNumber>
    </submittedName>
</protein>
<evidence type="ECO:0000313" key="5">
    <source>
        <dbReference type="Proteomes" id="UP001447842"/>
    </source>
</evidence>
<dbReference type="SUPFAM" id="SSF51261">
    <property type="entry name" value="Duplicated hybrid motif"/>
    <property type="match status" value="1"/>
</dbReference>
<evidence type="ECO:0000256" key="2">
    <source>
        <dbReference type="SAM" id="Phobius"/>
    </source>
</evidence>
<dbReference type="PANTHER" id="PTHR21666:SF289">
    <property type="entry name" value="L-ALA--D-GLU ENDOPEPTIDASE"/>
    <property type="match status" value="1"/>
</dbReference>
<dbReference type="EMBL" id="CP147920">
    <property type="protein sequence ID" value="XAU14486.1"/>
    <property type="molecule type" value="Genomic_DNA"/>
</dbReference>
<gene>
    <name evidence="4" type="ORF">WCY31_09540</name>
</gene>
<dbReference type="InterPro" id="IPR016047">
    <property type="entry name" value="M23ase_b-sheet_dom"/>
</dbReference>
<organism evidence="4 5">
    <name type="scientific">Sulfurimonas diazotrophicus</name>
    <dbReference type="NCBI Taxonomy" id="3131939"/>
    <lineage>
        <taxon>Bacteria</taxon>
        <taxon>Pseudomonadati</taxon>
        <taxon>Campylobacterota</taxon>
        <taxon>Epsilonproteobacteria</taxon>
        <taxon>Campylobacterales</taxon>
        <taxon>Sulfurimonadaceae</taxon>
        <taxon>Sulfurimonas</taxon>
    </lineage>
</organism>
<feature type="transmembrane region" description="Helical" evidence="2">
    <location>
        <begin position="7"/>
        <end position="28"/>
    </location>
</feature>
<feature type="domain" description="M23ase beta-sheet core" evidence="3">
    <location>
        <begin position="334"/>
        <end position="428"/>
    </location>
</feature>
<dbReference type="EC" id="3.4.-.-" evidence="4"/>
<sequence length="456" mass="51250">MRRRKKGYGGVMFLSILLAAIGGAVYLYTSDAFERDVPDIRIENSGYWNGEAPLKVSIDDQSGIVEYKITLMSGSNQTILSEAKSPAPEKSKQFELQVPARTIGKQTDVVTLEVEARDASRWNFFAGNRAVKRVTLKIDARRPKVGIIANSYKITKGGSALVVFEAEDENLEELYIETSFGRRFKAVPFYASNYYVALIAWPVTAERFRAYVIADDVAGNRAKAYIPLHLQEKQYRVSKIKLSDHFLNGKVSDLAQMYGAPANADMIERFRYVNETMRAQNEELIHNITAKVGDAQIDRFEQQPFYPLRNGQVVASFGDHRLYYYNGAKVSESYHLGLDLASVKMGKIKIQNPADIVFADENGIYGNMPILAHGLGLYTLYGHCSNLNVTQGEHVDAGTHIANTGMTGYAMGDHLHFGVLVQGVEVRPEEWMDKQWIRLNVSDVIKEAKKVIDRRR</sequence>
<keyword evidence="5" id="KW-1185">Reference proteome</keyword>
<evidence type="ECO:0000313" key="4">
    <source>
        <dbReference type="EMBL" id="XAU14486.1"/>
    </source>
</evidence>
<keyword evidence="4" id="KW-0378">Hydrolase</keyword>
<accession>A0ABZ3H7H0</accession>
<proteinExistence type="predicted"/>